<gene>
    <name evidence="5" type="ORF">IEN85_21245</name>
</gene>
<dbReference type="PROSITE" id="PS51318">
    <property type="entry name" value="TAT"/>
    <property type="match status" value="1"/>
</dbReference>
<feature type="signal peptide" evidence="1">
    <location>
        <begin position="1"/>
        <end position="26"/>
    </location>
</feature>
<keyword evidence="1" id="KW-0732">Signal</keyword>
<name>A0A927IJN1_9BACT</name>
<dbReference type="AlphaFoldDB" id="A0A927IJN1"/>
<dbReference type="EMBL" id="JACYFG010000051">
    <property type="protein sequence ID" value="MBD5782039.1"/>
    <property type="molecule type" value="Genomic_DNA"/>
</dbReference>
<feature type="domain" description="PcRGLX/YetA-like N-terminal RIFT barrel" evidence="2">
    <location>
        <begin position="48"/>
        <end position="125"/>
    </location>
</feature>
<organism evidence="5 6">
    <name type="scientific">Pelagicoccus enzymogenes</name>
    <dbReference type="NCBI Taxonomy" id="2773457"/>
    <lineage>
        <taxon>Bacteria</taxon>
        <taxon>Pseudomonadati</taxon>
        <taxon>Verrucomicrobiota</taxon>
        <taxon>Opitutia</taxon>
        <taxon>Puniceicoccales</taxon>
        <taxon>Pelagicoccaceae</taxon>
        <taxon>Pelagicoccus</taxon>
    </lineage>
</organism>
<keyword evidence="6" id="KW-1185">Reference proteome</keyword>
<dbReference type="InterPro" id="IPR048330">
    <property type="entry name" value="PcRGLX/YetA_2nd"/>
</dbReference>
<dbReference type="PANTHER" id="PTHR40081">
    <property type="entry name" value="CONCANAVALIN A-LIKE LECTIN/GLUCANASE"/>
    <property type="match status" value="1"/>
</dbReference>
<sequence length="923" mass="102866">MKNICRRSFISTTSLLAISAKTLVSAQDASAQAVAGKKAYPKPTAGKGQLRWLEGQQAHAGTAFGVAWPKGEHRADTTFTVKTPNGKAVPVQTWTTATWPDGSLKWTGHALAPDAPAADYYEIAAGSPATHSSPVSVKQTADSTLVDTGTILCELPHSGAALISSVSRKGKPVLVNGLLTGTRQDAPERGANVEPFSSEIETVELEQSGPVRAVVKITGTHRTGGQRDWLPFSVRLYFHAGSEGIRMAHTFVFDGDEEKDFISSLGVRFHVPMGDAYYDRHVRFAGQNDGIWGEAVQGLTGLRRDSGKEVRDAQVAGEKVPDITTWPTNVSSRIHWVPTWGDFSLSQPNANGFSLRKRTKAGQGWVPVDQGERANGFGYVGGASGGVSFGMRDFWKLHPTQLDIRDAATDNAEVTLWMWSPDSPPMDIRFYHDGLGQDVEGPLEGTDVPGVRTSVPDTPYAKQLDALNITYEDYEPGFGTPHGVARSTDLYLWAHDATPSRERLAELSQFTAHPPQLVPSPEDLHRARVFSNMWDLPNRSTPALSKLEDRLDWSIEFYHDQVEQRHWYGFWDYGDVMHTYDRDRHVWRYDVGGYAWDNSELSSDMWLWYTFLRDGNSKAFRLAEAMNRHNRDVDIYHLGRFKGLGTRHNVQHWGCSAKQLRISTAMNRRFHYFLTTDERTGDVLNEVIEADKALGTLNPRRKLPGEPFTPEQSIMSPGTDYGATVSNWFTAWERTGDPKYRGWIEDTMRAIGKSKYGFFTTAFDYDPETKSMIPIDEVPNRVSHLSIMFGLPAICAELIQNLDVPEFEEAWLQYCSLCNAPDEEVQAVYGTTFRGPGFESSHSRITAYASYMKDDPKLAERAVDAFYRNEWGSRVELKTHRIDGPDVLNPVDEAAWVSTNDSAQWGLAAIQVSALIPQALSKQ</sequence>
<dbReference type="Proteomes" id="UP000622317">
    <property type="component" value="Unassembled WGS sequence"/>
</dbReference>
<evidence type="ECO:0000259" key="4">
    <source>
        <dbReference type="Pfam" id="PF21346"/>
    </source>
</evidence>
<evidence type="ECO:0000256" key="1">
    <source>
        <dbReference type="SAM" id="SignalP"/>
    </source>
</evidence>
<evidence type="ECO:0000259" key="3">
    <source>
        <dbReference type="Pfam" id="PF21345"/>
    </source>
</evidence>
<accession>A0A927IJN1</accession>
<evidence type="ECO:0000313" key="5">
    <source>
        <dbReference type="EMBL" id="MBD5782039.1"/>
    </source>
</evidence>
<proteinExistence type="predicted"/>
<dbReference type="Pfam" id="PF21346">
    <property type="entry name" value="PcRGLX_3rd"/>
    <property type="match status" value="1"/>
</dbReference>
<dbReference type="InterPro" id="IPR048331">
    <property type="entry name" value="PcRGLX/YetA_3rd"/>
</dbReference>
<protein>
    <submittedName>
        <fullName evidence="5">Tat pathway signal sequence domain protein</fullName>
    </submittedName>
</protein>
<dbReference type="InterPro" id="IPR006311">
    <property type="entry name" value="TAT_signal"/>
</dbReference>
<dbReference type="InterPro" id="IPR048329">
    <property type="entry name" value="PcRGLX_1st"/>
</dbReference>
<reference evidence="5" key="1">
    <citation type="submission" date="2020-09" db="EMBL/GenBank/DDBJ databases">
        <title>Pelagicoccus enzymogenes sp. nov. with an EPS production, isolated from marine sediment.</title>
        <authorList>
            <person name="Feng X."/>
        </authorList>
    </citation>
    <scope>NUCLEOTIDE SEQUENCE</scope>
    <source>
        <strain evidence="5">NFK12</strain>
    </source>
</reference>
<dbReference type="Pfam" id="PF21345">
    <property type="entry name" value="PcRGLX_2nd"/>
    <property type="match status" value="1"/>
</dbReference>
<dbReference type="PANTHER" id="PTHR40081:SF1">
    <property type="entry name" value="TAT PATHWAY SIGNAL SEQUENCE DOMAIN PROTEIN"/>
    <property type="match status" value="1"/>
</dbReference>
<comment type="caution">
    <text evidence="5">The sequence shown here is derived from an EMBL/GenBank/DDBJ whole genome shotgun (WGS) entry which is preliminary data.</text>
</comment>
<feature type="domain" description="PcRGLX/YetA-like central beta-sandwich" evidence="3">
    <location>
        <begin position="135"/>
        <end position="508"/>
    </location>
</feature>
<evidence type="ECO:0000313" key="6">
    <source>
        <dbReference type="Proteomes" id="UP000622317"/>
    </source>
</evidence>
<dbReference type="InterPro" id="IPR045793">
    <property type="entry name" value="PcRGLX/YetA-like"/>
</dbReference>
<feature type="domain" description="PcRGLX/YetA-like C-terminal alpha/alpha toroid" evidence="4">
    <location>
        <begin position="514"/>
        <end position="920"/>
    </location>
</feature>
<dbReference type="RefSeq" id="WP_191619107.1">
    <property type="nucleotide sequence ID" value="NZ_JACYFG010000051.1"/>
</dbReference>
<evidence type="ECO:0000259" key="2">
    <source>
        <dbReference type="Pfam" id="PF19501"/>
    </source>
</evidence>
<dbReference type="Pfam" id="PF19501">
    <property type="entry name" value="PcRGLX_1st"/>
    <property type="match status" value="1"/>
</dbReference>
<feature type="chain" id="PRO_5037772664" evidence="1">
    <location>
        <begin position="27"/>
        <end position="923"/>
    </location>
</feature>